<dbReference type="GO" id="GO:0016020">
    <property type="term" value="C:membrane"/>
    <property type="evidence" value="ECO:0007669"/>
    <property type="project" value="UniProtKB-SubCell"/>
</dbReference>
<feature type="transmembrane region" description="Helical" evidence="6">
    <location>
        <begin position="110"/>
        <end position="128"/>
    </location>
</feature>
<feature type="transmembrane region" description="Helical" evidence="6">
    <location>
        <begin position="229"/>
        <end position="247"/>
    </location>
</feature>
<comment type="similarity">
    <text evidence="2">Belongs to the EamA transporter family.</text>
</comment>
<evidence type="ECO:0000256" key="3">
    <source>
        <dbReference type="ARBA" id="ARBA00022692"/>
    </source>
</evidence>
<dbReference type="Pfam" id="PF00892">
    <property type="entry name" value="EamA"/>
    <property type="match status" value="2"/>
</dbReference>
<organism evidence="8 9">
    <name type="scientific">Rhizobium rhizogenes NBRC 13257</name>
    <dbReference type="NCBI Taxonomy" id="1220581"/>
    <lineage>
        <taxon>Bacteria</taxon>
        <taxon>Pseudomonadati</taxon>
        <taxon>Pseudomonadota</taxon>
        <taxon>Alphaproteobacteria</taxon>
        <taxon>Hyphomicrobiales</taxon>
        <taxon>Rhizobiaceae</taxon>
        <taxon>Rhizobium/Agrobacterium group</taxon>
        <taxon>Rhizobium</taxon>
    </lineage>
</organism>
<evidence type="ECO:0000313" key="9">
    <source>
        <dbReference type="Proteomes" id="UP000026941"/>
    </source>
</evidence>
<dbReference type="SUPFAM" id="SSF103481">
    <property type="entry name" value="Multidrug resistance efflux transporter EmrE"/>
    <property type="match status" value="2"/>
</dbReference>
<evidence type="ECO:0000256" key="6">
    <source>
        <dbReference type="SAM" id="Phobius"/>
    </source>
</evidence>
<evidence type="ECO:0000256" key="4">
    <source>
        <dbReference type="ARBA" id="ARBA00022989"/>
    </source>
</evidence>
<feature type="transmembrane region" description="Helical" evidence="6">
    <location>
        <begin position="51"/>
        <end position="70"/>
    </location>
</feature>
<evidence type="ECO:0000313" key="8">
    <source>
        <dbReference type="EMBL" id="GAJ93956.1"/>
    </source>
</evidence>
<dbReference type="InterPro" id="IPR050638">
    <property type="entry name" value="AA-Vitamin_Transporters"/>
</dbReference>
<keyword evidence="4 6" id="KW-1133">Transmembrane helix</keyword>
<sequence length="323" mass="34023">MSSNPTSSTNDTAAIMTSAALAPLLTVLIWSGNTVVTKAAAGVISPGSISFYRWLLAFLILLPFVGPAAWRNRALLSQYWLKIATLGALGMVIYQSLAYEAAKTTSAVNMGVIVALMPLLSTLLAGVLACERLTATTLAGGVISLIGLIYLTSHGDPATLLSGGFHIGDGLMIVAVLSNSLYGVMLKRWAMPLPMWQQLFWQIGFSTILLIPVFLMGDISPITSANLPLILYAAIPTSLVAPLCWMIGIQKLGAARTSLLINLLPIVVAALAWAVLGEQLRAYHAIGGALALIGVGIGLRQTKVAKGEEEPGADQAAWETEEV</sequence>
<feature type="transmembrane region" description="Helical" evidence="6">
    <location>
        <begin position="282"/>
        <end position="299"/>
    </location>
</feature>
<comment type="caution">
    <text evidence="8">The sequence shown here is derived from an EMBL/GenBank/DDBJ whole genome shotgun (WGS) entry which is preliminary data.</text>
</comment>
<keyword evidence="3 6" id="KW-0812">Transmembrane</keyword>
<gene>
    <name evidence="8" type="ORF">RRH01S_07_01560</name>
</gene>
<feature type="transmembrane region" description="Helical" evidence="6">
    <location>
        <begin position="79"/>
        <end position="98"/>
    </location>
</feature>
<feature type="transmembrane region" description="Helical" evidence="6">
    <location>
        <begin position="165"/>
        <end position="186"/>
    </location>
</feature>
<dbReference type="InterPro" id="IPR000620">
    <property type="entry name" value="EamA_dom"/>
</dbReference>
<feature type="domain" description="EamA" evidence="7">
    <location>
        <begin position="19"/>
        <end position="151"/>
    </location>
</feature>
<evidence type="ECO:0000256" key="2">
    <source>
        <dbReference type="ARBA" id="ARBA00007362"/>
    </source>
</evidence>
<dbReference type="PANTHER" id="PTHR32322:SF2">
    <property type="entry name" value="EAMA DOMAIN-CONTAINING PROTEIN"/>
    <property type="match status" value="1"/>
</dbReference>
<evidence type="ECO:0000256" key="5">
    <source>
        <dbReference type="ARBA" id="ARBA00023136"/>
    </source>
</evidence>
<name>A0AA87U4R8_RHIRH</name>
<feature type="transmembrane region" description="Helical" evidence="6">
    <location>
        <begin position="259"/>
        <end position="276"/>
    </location>
</feature>
<feature type="transmembrane region" description="Helical" evidence="6">
    <location>
        <begin position="135"/>
        <end position="153"/>
    </location>
</feature>
<evidence type="ECO:0000256" key="1">
    <source>
        <dbReference type="ARBA" id="ARBA00004141"/>
    </source>
</evidence>
<dbReference type="AlphaFoldDB" id="A0AA87U4R8"/>
<reference evidence="8 9" key="1">
    <citation type="submission" date="2014-05" db="EMBL/GenBank/DDBJ databases">
        <title>Whole genome shotgun sequence of Rhizobium rhizogenes NBRC 13257.</title>
        <authorList>
            <person name="Katano-Makiyama Y."/>
            <person name="Hosoyama A."/>
            <person name="Hashimoto M."/>
            <person name="Hosoyama Y."/>
            <person name="Noguchi M."/>
            <person name="Tsuchikane K."/>
            <person name="Kimura A."/>
            <person name="Ohji S."/>
            <person name="Ichikawa N."/>
            <person name="Yamazoe A."/>
            <person name="Fujita N."/>
        </authorList>
    </citation>
    <scope>NUCLEOTIDE SEQUENCE [LARGE SCALE GENOMIC DNA]</scope>
    <source>
        <strain evidence="8 9">NBRC 13257</strain>
    </source>
</reference>
<dbReference type="RefSeq" id="WP_042473246.1">
    <property type="nucleotide sequence ID" value="NZ_BAYX01000007.1"/>
</dbReference>
<comment type="subcellular location">
    <subcellularLocation>
        <location evidence="1">Membrane</location>
        <topology evidence="1">Multi-pass membrane protein</topology>
    </subcellularLocation>
</comment>
<evidence type="ECO:0000259" key="7">
    <source>
        <dbReference type="Pfam" id="PF00892"/>
    </source>
</evidence>
<feature type="transmembrane region" description="Helical" evidence="6">
    <location>
        <begin position="12"/>
        <end position="31"/>
    </location>
</feature>
<dbReference type="PANTHER" id="PTHR32322">
    <property type="entry name" value="INNER MEMBRANE TRANSPORTER"/>
    <property type="match status" value="1"/>
</dbReference>
<dbReference type="EMBL" id="BAYX01000007">
    <property type="protein sequence ID" value="GAJ93956.1"/>
    <property type="molecule type" value="Genomic_DNA"/>
</dbReference>
<proteinExistence type="inferred from homology"/>
<keyword evidence="5 6" id="KW-0472">Membrane</keyword>
<dbReference type="Proteomes" id="UP000026941">
    <property type="component" value="Unassembled WGS sequence"/>
</dbReference>
<protein>
    <recommendedName>
        <fullName evidence="7">EamA domain-containing protein</fullName>
    </recommendedName>
</protein>
<feature type="domain" description="EamA" evidence="7">
    <location>
        <begin position="167"/>
        <end position="295"/>
    </location>
</feature>
<feature type="transmembrane region" description="Helical" evidence="6">
    <location>
        <begin position="198"/>
        <end position="217"/>
    </location>
</feature>
<accession>A0AA87U4R8</accession>
<dbReference type="InterPro" id="IPR037185">
    <property type="entry name" value="EmrE-like"/>
</dbReference>